<gene>
    <name evidence="2" type="ORF">R3Q59_15830</name>
</gene>
<accession>A0ABU4CEI8</accession>
<comment type="caution">
    <text evidence="2">The sequence shown here is derived from an EMBL/GenBank/DDBJ whole genome shotgun (WGS) entry which is preliminary data.</text>
</comment>
<protein>
    <recommendedName>
        <fullName evidence="4">Cysteine dioxygenase</fullName>
    </recommendedName>
</protein>
<proteinExistence type="predicted"/>
<dbReference type="Gene3D" id="2.60.120.10">
    <property type="entry name" value="Jelly Rolls"/>
    <property type="match status" value="1"/>
</dbReference>
<dbReference type="EMBL" id="JAWLKA010000008">
    <property type="protein sequence ID" value="MDV6281975.1"/>
    <property type="molecule type" value="Genomic_DNA"/>
</dbReference>
<evidence type="ECO:0008006" key="4">
    <source>
        <dbReference type="Google" id="ProtNLM"/>
    </source>
</evidence>
<evidence type="ECO:0000313" key="3">
    <source>
        <dbReference type="Proteomes" id="UP001185737"/>
    </source>
</evidence>
<dbReference type="InterPro" id="IPR014710">
    <property type="entry name" value="RmlC-like_jellyroll"/>
</dbReference>
<name>A0ABU4CEI8_RHOJO</name>
<dbReference type="RefSeq" id="WP_317568860.1">
    <property type="nucleotide sequence ID" value="NZ_JAWLKA010000008.1"/>
</dbReference>
<reference evidence="2 3" key="1">
    <citation type="submission" date="2023-10" db="EMBL/GenBank/DDBJ databases">
        <title>Development of a sustainable strategy for remediation of hydrocarbon-contaminated territories based on the waste exchange concept.</title>
        <authorList>
            <person name="Krivoruchko A."/>
        </authorList>
    </citation>
    <scope>NUCLEOTIDE SEQUENCE [LARGE SCALE GENOMIC DNA]</scope>
    <source>
        <strain evidence="2 3">IEGM 60</strain>
    </source>
</reference>
<keyword evidence="3" id="KW-1185">Reference proteome</keyword>
<evidence type="ECO:0000256" key="1">
    <source>
        <dbReference type="SAM" id="MobiDB-lite"/>
    </source>
</evidence>
<dbReference type="Proteomes" id="UP001185737">
    <property type="component" value="Unassembled WGS sequence"/>
</dbReference>
<feature type="compositionally biased region" description="Low complexity" evidence="1">
    <location>
        <begin position="66"/>
        <end position="84"/>
    </location>
</feature>
<sequence>MEQQHEIGALLDSRRAMPERIYDRTIAEDLNPVFDGDGASELVCGLVRFTPGARTNWHAHGNGQLPPRGWSRSPRSSTPLRTLLQGWSDSDQ</sequence>
<feature type="region of interest" description="Disordered" evidence="1">
    <location>
        <begin position="55"/>
        <end position="92"/>
    </location>
</feature>
<organism evidence="2 3">
    <name type="scientific">Rhodococcus jostii</name>
    <dbReference type="NCBI Taxonomy" id="132919"/>
    <lineage>
        <taxon>Bacteria</taxon>
        <taxon>Bacillati</taxon>
        <taxon>Actinomycetota</taxon>
        <taxon>Actinomycetes</taxon>
        <taxon>Mycobacteriales</taxon>
        <taxon>Nocardiaceae</taxon>
        <taxon>Rhodococcus</taxon>
    </lineage>
</organism>
<evidence type="ECO:0000313" key="2">
    <source>
        <dbReference type="EMBL" id="MDV6281975.1"/>
    </source>
</evidence>